<protein>
    <submittedName>
        <fullName evidence="1">Uncharacterized protein</fullName>
    </submittedName>
</protein>
<reference evidence="1 2" key="1">
    <citation type="submission" date="2018-04" db="EMBL/GenBank/DDBJ databases">
        <title>Genomic Encyclopedia of Archaeal and Bacterial Type Strains, Phase II (KMG-II): from individual species to whole genera.</title>
        <authorList>
            <person name="Goeker M."/>
        </authorList>
    </citation>
    <scope>NUCLEOTIDE SEQUENCE [LARGE SCALE GENOMIC DNA]</scope>
    <source>
        <strain evidence="1 2">DSM 21823</strain>
    </source>
</reference>
<sequence>MTEEEETEFQMMRAEAAIYKAIAEISLQRLPQGQAFSLLEAFRAHTMASSPIQSLGPSASERLYRLLDELQGKYPPPSRG</sequence>
<dbReference type="RefSeq" id="WP_108130549.1">
    <property type="nucleotide sequence ID" value="NZ_QBKP01000021.1"/>
</dbReference>
<dbReference type="EMBL" id="QBKP01000021">
    <property type="protein sequence ID" value="PTX45637.1"/>
    <property type="molecule type" value="Genomic_DNA"/>
</dbReference>
<accession>A0A2T6APA5</accession>
<keyword evidence="2" id="KW-1185">Reference proteome</keyword>
<dbReference type="Proteomes" id="UP000244224">
    <property type="component" value="Unassembled WGS sequence"/>
</dbReference>
<evidence type="ECO:0000313" key="2">
    <source>
        <dbReference type="Proteomes" id="UP000244224"/>
    </source>
</evidence>
<evidence type="ECO:0000313" key="1">
    <source>
        <dbReference type="EMBL" id="PTX45637.1"/>
    </source>
</evidence>
<proteinExistence type="predicted"/>
<dbReference type="AlphaFoldDB" id="A0A2T6APA5"/>
<organism evidence="1 2">
    <name type="scientific">Gemmobacter caeni</name>
    <dbReference type="NCBI Taxonomy" id="589035"/>
    <lineage>
        <taxon>Bacteria</taxon>
        <taxon>Pseudomonadati</taxon>
        <taxon>Pseudomonadota</taxon>
        <taxon>Alphaproteobacteria</taxon>
        <taxon>Rhodobacterales</taxon>
        <taxon>Paracoccaceae</taxon>
        <taxon>Gemmobacter</taxon>
    </lineage>
</organism>
<gene>
    <name evidence="1" type="ORF">C8N34_12167</name>
</gene>
<comment type="caution">
    <text evidence="1">The sequence shown here is derived from an EMBL/GenBank/DDBJ whole genome shotgun (WGS) entry which is preliminary data.</text>
</comment>
<name>A0A2T6APA5_9RHOB</name>